<dbReference type="Gene3D" id="6.10.250.3370">
    <property type="match status" value="1"/>
</dbReference>
<dbReference type="Pfam" id="PF00501">
    <property type="entry name" value="AMP-binding"/>
    <property type="match status" value="1"/>
</dbReference>
<protein>
    <submittedName>
        <fullName evidence="7">AMP-binding protein</fullName>
    </submittedName>
</protein>
<evidence type="ECO:0000259" key="3">
    <source>
        <dbReference type="Pfam" id="PF00501"/>
    </source>
</evidence>
<accession>A0ABT8XAM2</accession>
<proteinExistence type="predicted"/>
<sequence>MPLPLEHADRPDDRVLRQLVAALIFEKLVAPMRDQTLPDGLVWRLGERTYRCRAAIGPFGRPRIQPFSVECRIAGNWAAATLSDVTAALPGSAQNRETLLRELNLTVAFARWNCAEIPPRDRRAMSFAGIEGALDEGHPYHPCYKARTGFTQADNRAYGPEAGAPFRLDWLLVARRHLSQALPVDEADFWIAEVGAETYADLQFRRAALGLSAADFGFVPLHPWQWCHLKDDRLADWLANGEAHFLGVAGDRYVASQSVRSLHNLDNPQQASVKLSLGIVNTSSRRILAPHSVCTAPVLSDWIGGVLAGDPVFAERHRLTILKEYAGIVADRDGPLAGEIAVIWRESAEATLCPGEAIVPFNALAVFEADEKPFVAPWLARHGFDAWFSRLIDVAVLPVWHLLVRHGIALEAHAQNMLLVHRDGWPERLILRDFHESMEYVPAFLRDPQLAPDFAALNPVYAAAEPDDYYWTNSLDMLRELVMDTLFVHNFTDLTHLFETAGYGEEDVLWALIAQRLEAYAAEHGLAERQAKLGHRARTIRTESLMVRKLLSAAPEYHHAILNPFAPEKRATGGPMLQIDDRIYGQAEFEDRIEAMADAAGLDGAAGGRLAVCFPETADWLALFFAIRARGASVLPIHPGTPYDAALKLARTAGCDRLYYNSVIPEHIGEPIGGEGQLLQMSSGTTGAPKCIARSWSEIDAEVRSYVDTFRAPETMTPVVACPTTHSYGLICGILVALERGQAPLILNTANPKYLLRRLRETTRPLLYSSPAILHTLARLTPEGEKLHAVMTSGTLLPEAWFETIRARAEHVFQQYGCSEAGCIAINPDLTAVGDMGYVLPHLSLETGIDEDAPGEIVVTRNGRPIATRDLGYRRADGMLVFVSRLDDMINVSGLNVYPAQVEEAVMTMPGVTDAVAFRREDRFAGERVGLVFSATVAVSPQDIRAWCMPRLASHQLPTETVQVEAVPRQANGKINRREVAARFAAGEFHPGKEAAE</sequence>
<dbReference type="Proteomes" id="UP001177080">
    <property type="component" value="Unassembled WGS sequence"/>
</dbReference>
<evidence type="ECO:0000256" key="1">
    <source>
        <dbReference type="ARBA" id="ARBA00004924"/>
    </source>
</evidence>
<dbReference type="InterPro" id="IPR022770">
    <property type="entry name" value="IucA/IucC-like_C"/>
</dbReference>
<dbReference type="SUPFAM" id="SSF56801">
    <property type="entry name" value="Acetyl-CoA synthetase-like"/>
    <property type="match status" value="1"/>
</dbReference>
<evidence type="ECO:0000256" key="2">
    <source>
        <dbReference type="ARBA" id="ARBA00022723"/>
    </source>
</evidence>
<dbReference type="Pfam" id="PF13193">
    <property type="entry name" value="AMP-binding_C"/>
    <property type="match status" value="1"/>
</dbReference>
<feature type="domain" description="AMP-dependent synthetase/ligase" evidence="3">
    <location>
        <begin position="679"/>
        <end position="859"/>
    </location>
</feature>
<dbReference type="InterPro" id="IPR042099">
    <property type="entry name" value="ANL_N_sf"/>
</dbReference>
<evidence type="ECO:0000259" key="5">
    <source>
        <dbReference type="Pfam" id="PF06276"/>
    </source>
</evidence>
<evidence type="ECO:0000259" key="6">
    <source>
        <dbReference type="Pfam" id="PF13193"/>
    </source>
</evidence>
<dbReference type="Gene3D" id="3.40.50.12780">
    <property type="entry name" value="N-terminal domain of ligase-like"/>
    <property type="match status" value="1"/>
</dbReference>
<name>A0ABT8XAM2_9HYPH</name>
<dbReference type="PANTHER" id="PTHR34384:SF6">
    <property type="entry name" value="STAPHYLOFERRIN B SYNTHASE"/>
    <property type="match status" value="1"/>
</dbReference>
<feature type="domain" description="Aerobactin siderophore biosynthesis IucA/IucC N-terminal" evidence="4">
    <location>
        <begin position="127"/>
        <end position="365"/>
    </location>
</feature>
<evidence type="ECO:0000313" key="7">
    <source>
        <dbReference type="EMBL" id="MDO6120791.1"/>
    </source>
</evidence>
<feature type="domain" description="Aerobactin siderophore biosynthesis IucA/IucC-like C-terminal" evidence="5">
    <location>
        <begin position="386"/>
        <end position="539"/>
    </location>
</feature>
<dbReference type="InterPro" id="IPR037455">
    <property type="entry name" value="LucA/IucC-like"/>
</dbReference>
<evidence type="ECO:0000313" key="8">
    <source>
        <dbReference type="Proteomes" id="UP001177080"/>
    </source>
</evidence>
<dbReference type="Gene3D" id="3.30.310.280">
    <property type="match status" value="1"/>
</dbReference>
<reference evidence="7" key="1">
    <citation type="submission" date="2022-04" db="EMBL/GenBank/DDBJ databases">
        <title>Shinella lacus sp. nov., a novel member of the genus Shinella from water.</title>
        <authorList>
            <person name="Deng Y."/>
        </authorList>
    </citation>
    <scope>NUCLEOTIDE SEQUENCE</scope>
    <source>
        <strain evidence="7">JCM 31239</strain>
    </source>
</reference>
<keyword evidence="8" id="KW-1185">Reference proteome</keyword>
<dbReference type="Pfam" id="PF04183">
    <property type="entry name" value="IucA_IucC"/>
    <property type="match status" value="1"/>
</dbReference>
<dbReference type="InterPro" id="IPR025110">
    <property type="entry name" value="AMP-bd_C"/>
</dbReference>
<dbReference type="Pfam" id="PF06276">
    <property type="entry name" value="FhuF"/>
    <property type="match status" value="1"/>
</dbReference>
<gene>
    <name evidence="7" type="ORF">GB928_006295</name>
</gene>
<dbReference type="NCBIfam" id="NF006167">
    <property type="entry name" value="PRK08308.1"/>
    <property type="match status" value="1"/>
</dbReference>
<dbReference type="InterPro" id="IPR007310">
    <property type="entry name" value="Aerobactin_biosyn_IucA/IucC_N"/>
</dbReference>
<dbReference type="InterPro" id="IPR045851">
    <property type="entry name" value="AMP-bd_C_sf"/>
</dbReference>
<dbReference type="RefSeq" id="WP_244761769.1">
    <property type="nucleotide sequence ID" value="NZ_JALJCJ010000004.1"/>
</dbReference>
<dbReference type="PROSITE" id="PS00455">
    <property type="entry name" value="AMP_BINDING"/>
    <property type="match status" value="1"/>
</dbReference>
<comment type="pathway">
    <text evidence="1">Siderophore biosynthesis.</text>
</comment>
<dbReference type="InterPro" id="IPR020845">
    <property type="entry name" value="AMP-binding_CS"/>
</dbReference>
<dbReference type="EMBL" id="WHSC02000002">
    <property type="protein sequence ID" value="MDO6120791.1"/>
    <property type="molecule type" value="Genomic_DNA"/>
</dbReference>
<dbReference type="Gene3D" id="1.10.510.40">
    <property type="match status" value="1"/>
</dbReference>
<keyword evidence="2" id="KW-0479">Metal-binding</keyword>
<dbReference type="Gene3D" id="3.30.300.30">
    <property type="match status" value="1"/>
</dbReference>
<comment type="caution">
    <text evidence="7">The sequence shown here is derived from an EMBL/GenBank/DDBJ whole genome shotgun (WGS) entry which is preliminary data.</text>
</comment>
<dbReference type="PANTHER" id="PTHR34384">
    <property type="entry name" value="L-2,3-DIAMINOPROPANOATE--CITRATE LIGASE"/>
    <property type="match status" value="1"/>
</dbReference>
<organism evidence="7 8">
    <name type="scientific">Shinella curvata</name>
    <dbReference type="NCBI Taxonomy" id="1817964"/>
    <lineage>
        <taxon>Bacteria</taxon>
        <taxon>Pseudomonadati</taxon>
        <taxon>Pseudomonadota</taxon>
        <taxon>Alphaproteobacteria</taxon>
        <taxon>Hyphomicrobiales</taxon>
        <taxon>Rhizobiaceae</taxon>
        <taxon>Shinella</taxon>
    </lineage>
</organism>
<feature type="domain" description="AMP-binding enzyme C-terminal" evidence="6">
    <location>
        <begin position="901"/>
        <end position="974"/>
    </location>
</feature>
<dbReference type="InterPro" id="IPR000873">
    <property type="entry name" value="AMP-dep_synth/lig_dom"/>
</dbReference>
<evidence type="ECO:0000259" key="4">
    <source>
        <dbReference type="Pfam" id="PF04183"/>
    </source>
</evidence>